<dbReference type="OrthoDB" id="6057489at2"/>
<evidence type="ECO:0000313" key="2">
    <source>
        <dbReference type="Proteomes" id="UP000187012"/>
    </source>
</evidence>
<organism evidence="1 2">
    <name type="scientific">Paraburkholderia ribeironis</name>
    <dbReference type="NCBI Taxonomy" id="1247936"/>
    <lineage>
        <taxon>Bacteria</taxon>
        <taxon>Pseudomonadati</taxon>
        <taxon>Pseudomonadota</taxon>
        <taxon>Betaproteobacteria</taxon>
        <taxon>Burkholderiales</taxon>
        <taxon>Burkholderiaceae</taxon>
        <taxon>Paraburkholderia</taxon>
    </lineage>
</organism>
<proteinExistence type="predicted"/>
<name>A0A1N7RKD1_9BURK</name>
<sequence>MPTWDASNPAVVRAWQNISAQYAAGASGSVRAVIGSNLRPGNVWETAELPALMNNPKVTQITTIDPATGASKVIFTRGK</sequence>
<dbReference type="SUPFAM" id="SSF52309">
    <property type="entry name" value="N-(deoxy)ribosyltransferase-like"/>
    <property type="match status" value="1"/>
</dbReference>
<dbReference type="Proteomes" id="UP000187012">
    <property type="component" value="Unassembled WGS sequence"/>
</dbReference>
<protein>
    <submittedName>
        <fullName evidence="1">Uncharacterized protein</fullName>
    </submittedName>
</protein>
<accession>A0A1N7RKD1</accession>
<reference evidence="1 2" key="1">
    <citation type="submission" date="2016-12" db="EMBL/GenBank/DDBJ databases">
        <authorList>
            <person name="Song W.-J."/>
            <person name="Kurnit D.M."/>
        </authorList>
    </citation>
    <scope>NUCLEOTIDE SEQUENCE [LARGE SCALE GENOMIC DNA]</scope>
    <source>
        <strain evidence="1 2">STM7296</strain>
    </source>
</reference>
<dbReference type="AlphaFoldDB" id="A0A1N7RKD1"/>
<evidence type="ECO:0000313" key="1">
    <source>
        <dbReference type="EMBL" id="SIT35571.1"/>
    </source>
</evidence>
<dbReference type="STRING" id="1247936.BN2475_50096"/>
<dbReference type="EMBL" id="CYGX02000005">
    <property type="protein sequence ID" value="SIT35571.1"/>
    <property type="molecule type" value="Genomic_DNA"/>
</dbReference>
<gene>
    <name evidence="1" type="ORF">BN2475_50096</name>
</gene>
<dbReference type="RefSeq" id="WP_143325715.1">
    <property type="nucleotide sequence ID" value="NZ_CYGX02000005.1"/>
</dbReference>
<keyword evidence="2" id="KW-1185">Reference proteome</keyword>